<feature type="domain" description="Zn(2)-C6 fungal-type" evidence="7">
    <location>
        <begin position="18"/>
        <end position="50"/>
    </location>
</feature>
<evidence type="ECO:0000259" key="7">
    <source>
        <dbReference type="PROSITE" id="PS50048"/>
    </source>
</evidence>
<dbReference type="CDD" id="cd12148">
    <property type="entry name" value="fungal_TF_MHR"/>
    <property type="match status" value="1"/>
</dbReference>
<dbReference type="Pfam" id="PF04082">
    <property type="entry name" value="Fungal_trans"/>
    <property type="match status" value="1"/>
</dbReference>
<keyword evidence="2" id="KW-0479">Metal-binding</keyword>
<dbReference type="Gene3D" id="4.10.240.10">
    <property type="entry name" value="Zn(2)-C6 fungal-type DNA-binding domain"/>
    <property type="match status" value="1"/>
</dbReference>
<dbReference type="CDD" id="cd14725">
    <property type="entry name" value="ZIP_Gal4-like_2"/>
    <property type="match status" value="1"/>
</dbReference>
<dbReference type="PANTHER" id="PTHR47338">
    <property type="entry name" value="ZN(II)2CYS6 TRANSCRIPTION FACTOR (EUROFUNG)-RELATED"/>
    <property type="match status" value="1"/>
</dbReference>
<dbReference type="Proteomes" id="UP000054217">
    <property type="component" value="Unassembled WGS sequence"/>
</dbReference>
<keyword evidence="3" id="KW-0805">Transcription regulation</keyword>
<dbReference type="CDD" id="cd00067">
    <property type="entry name" value="GAL4"/>
    <property type="match status" value="1"/>
</dbReference>
<dbReference type="GO" id="GO:0008270">
    <property type="term" value="F:zinc ion binding"/>
    <property type="evidence" value="ECO:0007669"/>
    <property type="project" value="InterPro"/>
</dbReference>
<keyword evidence="9" id="KW-1185">Reference proteome</keyword>
<evidence type="ECO:0000256" key="4">
    <source>
        <dbReference type="ARBA" id="ARBA00023163"/>
    </source>
</evidence>
<proteinExistence type="predicted"/>
<feature type="compositionally biased region" description="Polar residues" evidence="6">
    <location>
        <begin position="137"/>
        <end position="149"/>
    </location>
</feature>
<evidence type="ECO:0000256" key="3">
    <source>
        <dbReference type="ARBA" id="ARBA00023015"/>
    </source>
</evidence>
<dbReference type="InterPro" id="IPR050815">
    <property type="entry name" value="TF_fung"/>
</dbReference>
<dbReference type="GO" id="GO:0000981">
    <property type="term" value="F:DNA-binding transcription factor activity, RNA polymerase II-specific"/>
    <property type="evidence" value="ECO:0007669"/>
    <property type="project" value="InterPro"/>
</dbReference>
<dbReference type="OrthoDB" id="2123952at2759"/>
<dbReference type="GO" id="GO:0005634">
    <property type="term" value="C:nucleus"/>
    <property type="evidence" value="ECO:0007669"/>
    <property type="project" value="UniProtKB-SubCell"/>
</dbReference>
<feature type="compositionally biased region" description="Polar residues" evidence="6">
    <location>
        <begin position="112"/>
        <end position="129"/>
    </location>
</feature>
<dbReference type="GO" id="GO:0006351">
    <property type="term" value="P:DNA-templated transcription"/>
    <property type="evidence" value="ECO:0007669"/>
    <property type="project" value="InterPro"/>
</dbReference>
<dbReference type="GO" id="GO:0003677">
    <property type="term" value="F:DNA binding"/>
    <property type="evidence" value="ECO:0007669"/>
    <property type="project" value="InterPro"/>
</dbReference>
<organism evidence="8 9">
    <name type="scientific">Pisolithus tinctorius Marx 270</name>
    <dbReference type="NCBI Taxonomy" id="870435"/>
    <lineage>
        <taxon>Eukaryota</taxon>
        <taxon>Fungi</taxon>
        <taxon>Dikarya</taxon>
        <taxon>Basidiomycota</taxon>
        <taxon>Agaricomycotina</taxon>
        <taxon>Agaricomycetes</taxon>
        <taxon>Agaricomycetidae</taxon>
        <taxon>Boletales</taxon>
        <taxon>Sclerodermatineae</taxon>
        <taxon>Pisolithaceae</taxon>
        <taxon>Pisolithus</taxon>
    </lineage>
</organism>
<keyword evidence="4" id="KW-0804">Transcription</keyword>
<evidence type="ECO:0000256" key="1">
    <source>
        <dbReference type="ARBA" id="ARBA00004123"/>
    </source>
</evidence>
<dbReference type="PANTHER" id="PTHR47338:SF29">
    <property type="entry name" value="ZN(2)-C6 FUNGAL-TYPE DOMAIN-CONTAINING PROTEIN"/>
    <property type="match status" value="1"/>
</dbReference>
<protein>
    <recommendedName>
        <fullName evidence="7">Zn(2)-C6 fungal-type domain-containing protein</fullName>
    </recommendedName>
</protein>
<sequence length="590" mass="66450">MATKSFDMPLPALQRGKACLRCRKRKMRCDGMKPTCQQCVRAKKPELCQYDDGKTKTKTQMLRENIERLEQRIRELEDPDYVSPVVPLQYPQFHRRSESDSSSSTDSPESTVFSTPHSPFPPSVTSSPQEPWVQFHMSPSPTPSDACQMSQQPSAEFAQILVDTFAPHRHQCLLGLHIGRLRDSFTKPLSEQHHPVLTNAIFLWACYLSRPAPLSEHEYHFLNRALEALSDGLQRNQYILDVIQASCLLSIYFLSNGRAIEGSCHATTAASLAMQCGLHGVVAGQTTFESSGAFPPCRLDQPKDAIEQGERILTFWQVFIIDRCWSAILQKPVITPDGPEGCLSAIMPWPQDMKEYELGQINGYHLFSTALSYLEDGVSRLGDSFSAMTLRIKASVLFQHAHHLTCRWEQRRRLNHTDYLSTTENYVGLTLPNTFSDEFQALEQAVSRFLSSQIPIHQLDSAMPEDRQACITAYTLANVAMINLNYSLGDADPGAYEKCLRAARCCVSLVEYIAETDYEFLDPILGPCWSFVVDALVRELFAIETSWPLVSSADVRHEIGTMLYAMNNLGKRFPSVVYSLSKVQKRLSGI</sequence>
<evidence type="ECO:0000313" key="9">
    <source>
        <dbReference type="Proteomes" id="UP000054217"/>
    </source>
</evidence>
<evidence type="ECO:0000256" key="5">
    <source>
        <dbReference type="ARBA" id="ARBA00023242"/>
    </source>
</evidence>
<evidence type="ECO:0000256" key="2">
    <source>
        <dbReference type="ARBA" id="ARBA00022723"/>
    </source>
</evidence>
<dbReference type="HOGENOM" id="CLU_022337_1_0_1"/>
<dbReference type="AlphaFoldDB" id="A0A0C3PL47"/>
<dbReference type="PROSITE" id="PS50048">
    <property type="entry name" value="ZN2_CY6_FUNGAL_2"/>
    <property type="match status" value="1"/>
</dbReference>
<keyword evidence="5" id="KW-0539">Nucleus</keyword>
<dbReference type="SMART" id="SM00066">
    <property type="entry name" value="GAL4"/>
    <property type="match status" value="1"/>
</dbReference>
<evidence type="ECO:0000256" key="6">
    <source>
        <dbReference type="SAM" id="MobiDB-lite"/>
    </source>
</evidence>
<dbReference type="Pfam" id="PF00172">
    <property type="entry name" value="Zn_clus"/>
    <property type="match status" value="1"/>
</dbReference>
<evidence type="ECO:0000313" key="8">
    <source>
        <dbReference type="EMBL" id="KIO09426.1"/>
    </source>
</evidence>
<comment type="subcellular location">
    <subcellularLocation>
        <location evidence="1">Nucleus</location>
    </subcellularLocation>
</comment>
<reference evidence="9" key="2">
    <citation type="submission" date="2015-01" db="EMBL/GenBank/DDBJ databases">
        <title>Evolutionary Origins and Diversification of the Mycorrhizal Mutualists.</title>
        <authorList>
            <consortium name="DOE Joint Genome Institute"/>
            <consortium name="Mycorrhizal Genomics Consortium"/>
            <person name="Kohler A."/>
            <person name="Kuo A."/>
            <person name="Nagy L.G."/>
            <person name="Floudas D."/>
            <person name="Copeland A."/>
            <person name="Barry K.W."/>
            <person name="Cichocki N."/>
            <person name="Veneault-Fourrey C."/>
            <person name="LaButti K."/>
            <person name="Lindquist E.A."/>
            <person name="Lipzen A."/>
            <person name="Lundell T."/>
            <person name="Morin E."/>
            <person name="Murat C."/>
            <person name="Riley R."/>
            <person name="Ohm R."/>
            <person name="Sun H."/>
            <person name="Tunlid A."/>
            <person name="Henrissat B."/>
            <person name="Grigoriev I.V."/>
            <person name="Hibbett D.S."/>
            <person name="Martin F."/>
        </authorList>
    </citation>
    <scope>NUCLEOTIDE SEQUENCE [LARGE SCALE GENOMIC DNA]</scope>
    <source>
        <strain evidence="9">Marx 270</strain>
    </source>
</reference>
<dbReference type="InterPro" id="IPR001138">
    <property type="entry name" value="Zn2Cys6_DnaBD"/>
</dbReference>
<name>A0A0C3PL47_PISTI</name>
<gene>
    <name evidence="8" type="ORF">M404DRAFT_131346</name>
</gene>
<dbReference type="InParanoid" id="A0A0C3PL47"/>
<reference evidence="8 9" key="1">
    <citation type="submission" date="2014-04" db="EMBL/GenBank/DDBJ databases">
        <authorList>
            <consortium name="DOE Joint Genome Institute"/>
            <person name="Kuo A."/>
            <person name="Kohler A."/>
            <person name="Costa M.D."/>
            <person name="Nagy L.G."/>
            <person name="Floudas D."/>
            <person name="Copeland A."/>
            <person name="Barry K.W."/>
            <person name="Cichocki N."/>
            <person name="Veneault-Fourrey C."/>
            <person name="LaButti K."/>
            <person name="Lindquist E.A."/>
            <person name="Lipzen A."/>
            <person name="Lundell T."/>
            <person name="Morin E."/>
            <person name="Murat C."/>
            <person name="Sun H."/>
            <person name="Tunlid A."/>
            <person name="Henrissat B."/>
            <person name="Grigoriev I.V."/>
            <person name="Hibbett D.S."/>
            <person name="Martin F."/>
            <person name="Nordberg H.P."/>
            <person name="Cantor M.N."/>
            <person name="Hua S.X."/>
        </authorList>
    </citation>
    <scope>NUCLEOTIDE SEQUENCE [LARGE SCALE GENOMIC DNA]</scope>
    <source>
        <strain evidence="8 9">Marx 270</strain>
    </source>
</reference>
<dbReference type="STRING" id="870435.A0A0C3PL47"/>
<feature type="compositionally biased region" description="Low complexity" evidence="6">
    <location>
        <begin position="100"/>
        <end position="111"/>
    </location>
</feature>
<dbReference type="PROSITE" id="PS00463">
    <property type="entry name" value="ZN2_CY6_FUNGAL_1"/>
    <property type="match status" value="1"/>
</dbReference>
<dbReference type="SUPFAM" id="SSF57701">
    <property type="entry name" value="Zn2/Cys6 DNA-binding domain"/>
    <property type="match status" value="1"/>
</dbReference>
<dbReference type="InterPro" id="IPR036864">
    <property type="entry name" value="Zn2-C6_fun-type_DNA-bd_sf"/>
</dbReference>
<accession>A0A0C3PL47</accession>
<feature type="region of interest" description="Disordered" evidence="6">
    <location>
        <begin position="94"/>
        <end position="149"/>
    </location>
</feature>
<dbReference type="EMBL" id="KN831954">
    <property type="protein sequence ID" value="KIO09426.1"/>
    <property type="molecule type" value="Genomic_DNA"/>
</dbReference>
<dbReference type="InterPro" id="IPR007219">
    <property type="entry name" value="XnlR_reg_dom"/>
</dbReference>